<keyword evidence="1" id="KW-0732">Signal</keyword>
<gene>
    <name evidence="2" type="ORF">MKY91_13005</name>
</gene>
<name>A0ABU9VLJ2_9BACI</name>
<evidence type="ECO:0008006" key="4">
    <source>
        <dbReference type="Google" id="ProtNLM"/>
    </source>
</evidence>
<keyword evidence="3" id="KW-1185">Reference proteome</keyword>
<dbReference type="RefSeq" id="WP_343130849.1">
    <property type="nucleotide sequence ID" value="NZ_JBCITK010000001.1"/>
</dbReference>
<dbReference type="Proteomes" id="UP001418796">
    <property type="component" value="Unassembled WGS sequence"/>
</dbReference>
<proteinExistence type="predicted"/>
<evidence type="ECO:0000313" key="2">
    <source>
        <dbReference type="EMBL" id="MEN0644073.1"/>
    </source>
</evidence>
<evidence type="ECO:0000313" key="3">
    <source>
        <dbReference type="Proteomes" id="UP001418796"/>
    </source>
</evidence>
<evidence type="ECO:0000256" key="1">
    <source>
        <dbReference type="SAM" id="SignalP"/>
    </source>
</evidence>
<dbReference type="PROSITE" id="PS51257">
    <property type="entry name" value="PROKAR_LIPOPROTEIN"/>
    <property type="match status" value="1"/>
</dbReference>
<sequence length="149" mass="16982">MGTMLKRKGVWFTLLGIAAVLVSCGQSTNVTEAYFVAPKPVDKEFLSYAGLSDPFHSEAVVDETLKTVTDGRVEIWMDEYSGRYGPLQEGVVCGAWLCLEPDSLPFSAYFAEDGYIYDRLTPGIWEVTWDKDQYEQWEFYPFYQEEPAD</sequence>
<feature type="signal peptide" evidence="1">
    <location>
        <begin position="1"/>
        <end position="25"/>
    </location>
</feature>
<comment type="caution">
    <text evidence="2">The sequence shown here is derived from an EMBL/GenBank/DDBJ whole genome shotgun (WGS) entry which is preliminary data.</text>
</comment>
<dbReference type="EMBL" id="JBCITK010000001">
    <property type="protein sequence ID" value="MEN0644073.1"/>
    <property type="molecule type" value="Genomic_DNA"/>
</dbReference>
<accession>A0ABU9VLJ2</accession>
<organism evidence="2 3">
    <name type="scientific">Alkalicoccobacillus gibsonii</name>
    <dbReference type="NCBI Taxonomy" id="79881"/>
    <lineage>
        <taxon>Bacteria</taxon>
        <taxon>Bacillati</taxon>
        <taxon>Bacillota</taxon>
        <taxon>Bacilli</taxon>
        <taxon>Bacillales</taxon>
        <taxon>Bacillaceae</taxon>
        <taxon>Alkalicoccobacillus</taxon>
    </lineage>
</organism>
<reference evidence="2 3" key="1">
    <citation type="submission" date="2024-03" db="EMBL/GenBank/DDBJ databases">
        <title>Bacilli Hybrid Assemblies.</title>
        <authorList>
            <person name="Kovac J."/>
        </authorList>
    </citation>
    <scope>NUCLEOTIDE SEQUENCE [LARGE SCALE GENOMIC DNA]</scope>
    <source>
        <strain evidence="2 3">FSL R7-0666</strain>
    </source>
</reference>
<protein>
    <recommendedName>
        <fullName evidence="4">Lipoprotein</fullName>
    </recommendedName>
</protein>
<feature type="chain" id="PRO_5046435147" description="Lipoprotein" evidence="1">
    <location>
        <begin position="26"/>
        <end position="149"/>
    </location>
</feature>